<evidence type="ECO:0000256" key="1">
    <source>
        <dbReference type="SAM" id="MobiDB-lite"/>
    </source>
</evidence>
<reference evidence="3" key="1">
    <citation type="journal article" date="2019" name="Int. J. Syst. Evol. Microbiol.">
        <title>The Global Catalogue of Microorganisms (GCM) 10K type strain sequencing project: providing services to taxonomists for standard genome sequencing and annotation.</title>
        <authorList>
            <consortium name="The Broad Institute Genomics Platform"/>
            <consortium name="The Broad Institute Genome Sequencing Center for Infectious Disease"/>
            <person name="Wu L."/>
            <person name="Ma J."/>
        </authorList>
    </citation>
    <scope>NUCLEOTIDE SEQUENCE [LARGE SCALE GENOMIC DNA]</scope>
    <source>
        <strain evidence="3">CGMCC 1.10759</strain>
    </source>
</reference>
<dbReference type="EMBL" id="JBHSDU010000003">
    <property type="protein sequence ID" value="MFC4309895.1"/>
    <property type="molecule type" value="Genomic_DNA"/>
</dbReference>
<keyword evidence="3" id="KW-1185">Reference proteome</keyword>
<evidence type="ECO:0000313" key="3">
    <source>
        <dbReference type="Proteomes" id="UP001595904"/>
    </source>
</evidence>
<feature type="region of interest" description="Disordered" evidence="1">
    <location>
        <begin position="132"/>
        <end position="154"/>
    </location>
</feature>
<comment type="caution">
    <text evidence="2">The sequence shown here is derived from an EMBL/GenBank/DDBJ whole genome shotgun (WGS) entry which is preliminary data.</text>
</comment>
<name>A0ABV8SR92_9GAMM</name>
<gene>
    <name evidence="2" type="ORF">ACFPN2_12460</name>
</gene>
<protein>
    <submittedName>
        <fullName evidence="2">Uncharacterized protein</fullName>
    </submittedName>
</protein>
<dbReference type="Proteomes" id="UP001595904">
    <property type="component" value="Unassembled WGS sequence"/>
</dbReference>
<organism evidence="2 3">
    <name type="scientific">Steroidobacter flavus</name>
    <dbReference type="NCBI Taxonomy" id="1842136"/>
    <lineage>
        <taxon>Bacteria</taxon>
        <taxon>Pseudomonadati</taxon>
        <taxon>Pseudomonadota</taxon>
        <taxon>Gammaproteobacteria</taxon>
        <taxon>Steroidobacterales</taxon>
        <taxon>Steroidobacteraceae</taxon>
        <taxon>Steroidobacter</taxon>
    </lineage>
</organism>
<accession>A0ABV8SR92</accession>
<dbReference type="RefSeq" id="WP_380596938.1">
    <property type="nucleotide sequence ID" value="NZ_JBHSDU010000003.1"/>
</dbReference>
<proteinExistence type="predicted"/>
<evidence type="ECO:0000313" key="2">
    <source>
        <dbReference type="EMBL" id="MFC4309895.1"/>
    </source>
</evidence>
<sequence length="154" mass="16499">MLLVGALLSGSGLAQENAPASATAATIAAKPAPPRKPLDLRAPQITQLYTSEELNRILATTFVRDDIEEVEVEGIRERRPTNTPNVWPGIAAPFWALFNPSQAWRILAPLPPDQTRGLEYVRANATDTYLLEPAGGPSPPAGLSPVGMPYSPPH</sequence>